<evidence type="ECO:0000256" key="1">
    <source>
        <dbReference type="SAM" id="Phobius"/>
    </source>
</evidence>
<protein>
    <submittedName>
        <fullName evidence="2">Uncharacterized protein</fullName>
    </submittedName>
</protein>
<accession>A0A517R7E3</accession>
<keyword evidence="1" id="KW-0812">Transmembrane</keyword>
<gene>
    <name evidence="2" type="ORF">Pan189_42290</name>
</gene>
<name>A0A517R7E3_9PLAN</name>
<dbReference type="Proteomes" id="UP000317318">
    <property type="component" value="Chromosome"/>
</dbReference>
<dbReference type="AlphaFoldDB" id="A0A517R7E3"/>
<evidence type="ECO:0000313" key="3">
    <source>
        <dbReference type="Proteomes" id="UP000317318"/>
    </source>
</evidence>
<dbReference type="EMBL" id="CP036268">
    <property type="protein sequence ID" value="QDT39817.1"/>
    <property type="molecule type" value="Genomic_DNA"/>
</dbReference>
<feature type="transmembrane region" description="Helical" evidence="1">
    <location>
        <begin position="144"/>
        <end position="169"/>
    </location>
</feature>
<keyword evidence="1" id="KW-1133">Transmembrane helix</keyword>
<evidence type="ECO:0000313" key="2">
    <source>
        <dbReference type="EMBL" id="QDT39817.1"/>
    </source>
</evidence>
<dbReference type="KEGG" id="svp:Pan189_42290"/>
<reference evidence="2 3" key="1">
    <citation type="submission" date="2019-02" db="EMBL/GenBank/DDBJ databases">
        <title>Deep-cultivation of Planctomycetes and their phenomic and genomic characterization uncovers novel biology.</title>
        <authorList>
            <person name="Wiegand S."/>
            <person name="Jogler M."/>
            <person name="Boedeker C."/>
            <person name="Pinto D."/>
            <person name="Vollmers J."/>
            <person name="Rivas-Marin E."/>
            <person name="Kohn T."/>
            <person name="Peeters S.H."/>
            <person name="Heuer A."/>
            <person name="Rast P."/>
            <person name="Oberbeckmann S."/>
            <person name="Bunk B."/>
            <person name="Jeske O."/>
            <person name="Meyerdierks A."/>
            <person name="Storesund J.E."/>
            <person name="Kallscheuer N."/>
            <person name="Luecker S."/>
            <person name="Lage O.M."/>
            <person name="Pohl T."/>
            <person name="Merkel B.J."/>
            <person name="Hornburger P."/>
            <person name="Mueller R.-W."/>
            <person name="Bruemmer F."/>
            <person name="Labrenz M."/>
            <person name="Spormann A.M."/>
            <person name="Op den Camp H."/>
            <person name="Overmann J."/>
            <person name="Amann R."/>
            <person name="Jetten M.S.M."/>
            <person name="Mascher T."/>
            <person name="Medema M.H."/>
            <person name="Devos D.P."/>
            <person name="Kaster A.-K."/>
            <person name="Ovreas L."/>
            <person name="Rohde M."/>
            <person name="Galperin M.Y."/>
            <person name="Jogler C."/>
        </authorList>
    </citation>
    <scope>NUCLEOTIDE SEQUENCE [LARGE SCALE GENOMIC DNA]</scope>
    <source>
        <strain evidence="2 3">Pan189</strain>
    </source>
</reference>
<sequence length="180" mass="19087">MNDSDDSSDNSNDFDGAFVPEVVVEDGVPQGNQSTAVLIALGITLTLVVGASILTVPGIGIALLILGLVPLARTVIVVRQRSQFGRDTSTGKTIGMFLLSSAVTLGLAWFLCGAVLLASFLAFFVVCWGVIGTSQALPQEMAEFVLFAAPITAGVLSLLFGGWMIWQVARARYKHDLKRD</sequence>
<feature type="transmembrane region" description="Helical" evidence="1">
    <location>
        <begin position="99"/>
        <end position="132"/>
    </location>
</feature>
<feature type="transmembrane region" description="Helical" evidence="1">
    <location>
        <begin position="35"/>
        <end position="53"/>
    </location>
</feature>
<dbReference type="RefSeq" id="WP_145365929.1">
    <property type="nucleotide sequence ID" value="NZ_CP036268.1"/>
</dbReference>
<organism evidence="2 3">
    <name type="scientific">Stratiformator vulcanicus</name>
    <dbReference type="NCBI Taxonomy" id="2527980"/>
    <lineage>
        <taxon>Bacteria</taxon>
        <taxon>Pseudomonadati</taxon>
        <taxon>Planctomycetota</taxon>
        <taxon>Planctomycetia</taxon>
        <taxon>Planctomycetales</taxon>
        <taxon>Planctomycetaceae</taxon>
        <taxon>Stratiformator</taxon>
    </lineage>
</organism>
<keyword evidence="3" id="KW-1185">Reference proteome</keyword>
<proteinExistence type="predicted"/>
<keyword evidence="1" id="KW-0472">Membrane</keyword>